<protein>
    <submittedName>
        <fullName evidence="1">Uncharacterized protein</fullName>
    </submittedName>
</protein>
<evidence type="ECO:0000313" key="1">
    <source>
        <dbReference type="EMBL" id="CAK79586.1"/>
    </source>
</evidence>
<evidence type="ECO:0000313" key="2">
    <source>
        <dbReference type="Proteomes" id="UP000000600"/>
    </source>
</evidence>
<keyword evidence="2" id="KW-1185">Reference proteome</keyword>
<dbReference type="RefSeq" id="XP_001446983.1">
    <property type="nucleotide sequence ID" value="XM_001446946.1"/>
</dbReference>
<organism evidence="1 2">
    <name type="scientific">Paramecium tetraurelia</name>
    <dbReference type="NCBI Taxonomy" id="5888"/>
    <lineage>
        <taxon>Eukaryota</taxon>
        <taxon>Sar</taxon>
        <taxon>Alveolata</taxon>
        <taxon>Ciliophora</taxon>
        <taxon>Intramacronucleata</taxon>
        <taxon>Oligohymenophorea</taxon>
        <taxon>Peniculida</taxon>
        <taxon>Parameciidae</taxon>
        <taxon>Paramecium</taxon>
    </lineage>
</organism>
<accession>A0D969</accession>
<dbReference type="GeneID" id="5032767"/>
<proteinExistence type="predicted"/>
<sequence length="156" mass="18216">MKRLKKICLLKQRIVKLLLLSSIENIYVLIGNLKLIQEDQEQNISIEDLLPLEYLELLSIDIIGYFDDSSIRDLSCDFTLIQGSELKHLIKDYQSLQSIILNVKKEIDAIIKIYCELQLNHTAIDIAQEFDLHLLHLKQTQFDTLMLISLMQIKFN</sequence>
<dbReference type="InParanoid" id="A0D969"/>
<dbReference type="KEGG" id="ptm:GSPATT00014532001"/>
<dbReference type="Proteomes" id="UP000000600">
    <property type="component" value="Unassembled WGS sequence"/>
</dbReference>
<dbReference type="HOGENOM" id="CLU_1690137_0_0_1"/>
<gene>
    <name evidence="1" type="ORF">GSPATT00014532001</name>
</gene>
<dbReference type="EMBL" id="CT868330">
    <property type="protein sequence ID" value="CAK79586.1"/>
    <property type="molecule type" value="Genomic_DNA"/>
</dbReference>
<dbReference type="AlphaFoldDB" id="A0D969"/>
<reference evidence="1 2" key="1">
    <citation type="journal article" date="2006" name="Nature">
        <title>Global trends of whole-genome duplications revealed by the ciliate Paramecium tetraurelia.</title>
        <authorList>
            <consortium name="Genoscope"/>
            <person name="Aury J.-M."/>
            <person name="Jaillon O."/>
            <person name="Duret L."/>
            <person name="Noel B."/>
            <person name="Jubin C."/>
            <person name="Porcel B.M."/>
            <person name="Segurens B."/>
            <person name="Daubin V."/>
            <person name="Anthouard V."/>
            <person name="Aiach N."/>
            <person name="Arnaiz O."/>
            <person name="Billaut A."/>
            <person name="Beisson J."/>
            <person name="Blanc I."/>
            <person name="Bouhouche K."/>
            <person name="Camara F."/>
            <person name="Duharcourt S."/>
            <person name="Guigo R."/>
            <person name="Gogendeau D."/>
            <person name="Katinka M."/>
            <person name="Keller A.-M."/>
            <person name="Kissmehl R."/>
            <person name="Klotz C."/>
            <person name="Koll F."/>
            <person name="Le Moue A."/>
            <person name="Lepere C."/>
            <person name="Malinsky S."/>
            <person name="Nowacki M."/>
            <person name="Nowak J.K."/>
            <person name="Plattner H."/>
            <person name="Poulain J."/>
            <person name="Ruiz F."/>
            <person name="Serrano V."/>
            <person name="Zagulski M."/>
            <person name="Dessen P."/>
            <person name="Betermier M."/>
            <person name="Weissenbach J."/>
            <person name="Scarpelli C."/>
            <person name="Schachter V."/>
            <person name="Sperling L."/>
            <person name="Meyer E."/>
            <person name="Cohen J."/>
            <person name="Wincker P."/>
        </authorList>
    </citation>
    <scope>NUCLEOTIDE SEQUENCE [LARGE SCALE GENOMIC DNA]</scope>
    <source>
        <strain evidence="1 2">Stock d4-2</strain>
    </source>
</reference>
<name>A0D969_PARTE</name>